<evidence type="ECO:0000256" key="1">
    <source>
        <dbReference type="ARBA" id="ARBA00004167"/>
    </source>
</evidence>
<proteinExistence type="inferred from homology"/>
<evidence type="ECO:0000256" key="8">
    <source>
        <dbReference type="ARBA" id="ARBA00023004"/>
    </source>
</evidence>
<evidence type="ECO:0000313" key="13">
    <source>
        <dbReference type="Proteomes" id="UP000594638"/>
    </source>
</evidence>
<keyword evidence="8" id="KW-0408">Iron</keyword>
<dbReference type="GO" id="GO:0005506">
    <property type="term" value="F:iron ion binding"/>
    <property type="evidence" value="ECO:0007669"/>
    <property type="project" value="InterPro"/>
</dbReference>
<gene>
    <name evidence="12" type="ORF">OLEA9_A102605</name>
</gene>
<dbReference type="InterPro" id="IPR036396">
    <property type="entry name" value="Cyt_P450_sf"/>
</dbReference>
<feature type="signal peptide" evidence="11">
    <location>
        <begin position="1"/>
        <end position="17"/>
    </location>
</feature>
<dbReference type="GO" id="GO:0020037">
    <property type="term" value="F:heme binding"/>
    <property type="evidence" value="ECO:0007669"/>
    <property type="project" value="InterPro"/>
</dbReference>
<protein>
    <submittedName>
        <fullName evidence="12">Geraniol 8-hydroxylase-like</fullName>
    </submittedName>
</protein>
<keyword evidence="5" id="KW-0479">Metal-binding</keyword>
<organism evidence="12 13">
    <name type="scientific">Olea europaea subsp. europaea</name>
    <dbReference type="NCBI Taxonomy" id="158383"/>
    <lineage>
        <taxon>Eukaryota</taxon>
        <taxon>Viridiplantae</taxon>
        <taxon>Streptophyta</taxon>
        <taxon>Embryophyta</taxon>
        <taxon>Tracheophyta</taxon>
        <taxon>Spermatophyta</taxon>
        <taxon>Magnoliopsida</taxon>
        <taxon>eudicotyledons</taxon>
        <taxon>Gunneridae</taxon>
        <taxon>Pentapetalae</taxon>
        <taxon>asterids</taxon>
        <taxon>lamiids</taxon>
        <taxon>Lamiales</taxon>
        <taxon>Oleaceae</taxon>
        <taxon>Oleeae</taxon>
        <taxon>Olea</taxon>
    </lineage>
</organism>
<dbReference type="PANTHER" id="PTHR47950:SF4">
    <property type="entry name" value="GERANIOL 8-HYDROXYLASE-LIKE"/>
    <property type="match status" value="1"/>
</dbReference>
<feature type="chain" id="PRO_5035904250" evidence="11">
    <location>
        <begin position="18"/>
        <end position="305"/>
    </location>
</feature>
<dbReference type="PRINTS" id="PR00463">
    <property type="entry name" value="EP450I"/>
</dbReference>
<evidence type="ECO:0000256" key="10">
    <source>
        <dbReference type="ARBA" id="ARBA00023136"/>
    </source>
</evidence>
<evidence type="ECO:0000256" key="2">
    <source>
        <dbReference type="ARBA" id="ARBA00010617"/>
    </source>
</evidence>
<keyword evidence="4" id="KW-0812">Transmembrane</keyword>
<evidence type="ECO:0000256" key="6">
    <source>
        <dbReference type="ARBA" id="ARBA00022989"/>
    </source>
</evidence>
<evidence type="ECO:0000256" key="5">
    <source>
        <dbReference type="ARBA" id="ARBA00022723"/>
    </source>
</evidence>
<sequence length="305" mass="34488">MVFFLLPLLIICIHATAKKLFKNKNLPPGPVGLPIIGNLLTVGDRPHESLAKLAKIYGPLMTVKLGYVNIVVASSREMAKEILRKNDQNFLGRPIPDSITAEKGYELSIAWLSGGPQWKKLRKICQSQILTIQRLDALQDLRHMTMKNMIARVDEARETQEAVHVGRLVFGTTLNLLSNTMFSDDMLDPKSDAMKELKELMAKIMELARKPNISDYFPILKPFDLQGIRSEIKVSYDRLHDLIDEMIDKRLKRRASGSSWIGDFLDVLLDHTDEHGPDKLDHLDVNLLLMDLFIGGTDTTTTTMK</sequence>
<dbReference type="GO" id="GO:0016705">
    <property type="term" value="F:oxidoreductase activity, acting on paired donors, with incorporation or reduction of molecular oxygen"/>
    <property type="evidence" value="ECO:0007669"/>
    <property type="project" value="InterPro"/>
</dbReference>
<evidence type="ECO:0000256" key="4">
    <source>
        <dbReference type="ARBA" id="ARBA00022692"/>
    </source>
</evidence>
<dbReference type="Gramene" id="OE9A102605T1">
    <property type="protein sequence ID" value="OE9A102605C1"/>
    <property type="gene ID" value="OE9A102605"/>
</dbReference>
<dbReference type="Pfam" id="PF00067">
    <property type="entry name" value="p450"/>
    <property type="match status" value="1"/>
</dbReference>
<keyword evidence="9" id="KW-0503">Monooxygenase</keyword>
<keyword evidence="13" id="KW-1185">Reference proteome</keyword>
<dbReference type="OrthoDB" id="2789670at2759"/>
<comment type="subcellular location">
    <subcellularLocation>
        <location evidence="1">Membrane</location>
        <topology evidence="1">Single-pass membrane protein</topology>
    </subcellularLocation>
</comment>
<evidence type="ECO:0000256" key="3">
    <source>
        <dbReference type="ARBA" id="ARBA00022617"/>
    </source>
</evidence>
<dbReference type="Proteomes" id="UP000594638">
    <property type="component" value="Unassembled WGS sequence"/>
</dbReference>
<keyword evidence="3" id="KW-0349">Heme</keyword>
<comment type="caution">
    <text evidence="12">The sequence shown here is derived from an EMBL/GenBank/DDBJ whole genome shotgun (WGS) entry which is preliminary data.</text>
</comment>
<dbReference type="PANTHER" id="PTHR47950">
    <property type="entry name" value="CYTOCHROME P450, FAMILY 76, SUBFAMILY C, POLYPEPTIDE 5-RELATED"/>
    <property type="match status" value="1"/>
</dbReference>
<evidence type="ECO:0000313" key="12">
    <source>
        <dbReference type="EMBL" id="CAA2978923.1"/>
    </source>
</evidence>
<keyword evidence="11" id="KW-0732">Signal</keyword>
<accession>A0A8S0RI28</accession>
<evidence type="ECO:0000256" key="9">
    <source>
        <dbReference type="ARBA" id="ARBA00023033"/>
    </source>
</evidence>
<dbReference type="InterPro" id="IPR001128">
    <property type="entry name" value="Cyt_P450"/>
</dbReference>
<name>A0A8S0RI28_OLEEU</name>
<comment type="similarity">
    <text evidence="2">Belongs to the cytochrome P450 family.</text>
</comment>
<keyword evidence="6" id="KW-1133">Transmembrane helix</keyword>
<dbReference type="GO" id="GO:0004497">
    <property type="term" value="F:monooxygenase activity"/>
    <property type="evidence" value="ECO:0007669"/>
    <property type="project" value="UniProtKB-KW"/>
</dbReference>
<reference evidence="12 13" key="1">
    <citation type="submission" date="2019-12" db="EMBL/GenBank/DDBJ databases">
        <authorList>
            <person name="Alioto T."/>
            <person name="Alioto T."/>
            <person name="Gomez Garrido J."/>
        </authorList>
    </citation>
    <scope>NUCLEOTIDE SEQUENCE [LARGE SCALE GENOMIC DNA]</scope>
</reference>
<dbReference type="Gene3D" id="1.10.630.10">
    <property type="entry name" value="Cytochrome P450"/>
    <property type="match status" value="1"/>
</dbReference>
<dbReference type="SUPFAM" id="SSF48264">
    <property type="entry name" value="Cytochrome P450"/>
    <property type="match status" value="1"/>
</dbReference>
<dbReference type="InterPro" id="IPR002401">
    <property type="entry name" value="Cyt_P450_E_grp-I"/>
</dbReference>
<evidence type="ECO:0000256" key="7">
    <source>
        <dbReference type="ARBA" id="ARBA00023002"/>
    </source>
</evidence>
<dbReference type="GO" id="GO:0016020">
    <property type="term" value="C:membrane"/>
    <property type="evidence" value="ECO:0007669"/>
    <property type="project" value="UniProtKB-SubCell"/>
</dbReference>
<dbReference type="EMBL" id="CACTIH010003623">
    <property type="protein sequence ID" value="CAA2978923.1"/>
    <property type="molecule type" value="Genomic_DNA"/>
</dbReference>
<dbReference type="AlphaFoldDB" id="A0A8S0RI28"/>
<keyword evidence="10" id="KW-0472">Membrane</keyword>
<keyword evidence="7" id="KW-0560">Oxidoreductase</keyword>
<evidence type="ECO:0000256" key="11">
    <source>
        <dbReference type="SAM" id="SignalP"/>
    </source>
</evidence>